<name>A0A2M7XGA6_9BACT</name>
<sequence length="489" mass="55632">MMYISKIKLHNFKGFKGDHEILFDKGVNFFVGDNNCGKSSVFEAIDFIRSKKDRSEVITKTEIETDSFVSIEIEFKGEDIESIVEIDALKKYKSSLIDTNGEKSLRIMRSSEEKEITQDGKKKKLDIKNVRVFNPTANQFENPTGIDNTITALFDAQFVWADTNSGDISDFSKTKISGKIINTITKDFITSDTWRNFQNSHKETFGEGENSLAKTLQPVEQKIQSILSEQYGETEVRFSFLLPEIESFFKTGNIALSENGIETKSSEKGTGMQRALALALIQVYADISSSDENGISKPILFFIDEPETFLHPQAQNKLLDALEKISDKSQIFIITHSPYLLKKYKKETHSMNIFSKDSGMNKVEAGNEFDLFGSSSPSWGEINYYAFGVLSVEFHNELYGFIQAKAILEDEKYCKSEDFDKYLFNKSGEAIKIDKKYKHLKSDKTVIEYNTTLPTKIRNIIHHPENPNNTKFTDEELKTSIESLIPLLV</sequence>
<dbReference type="InterPro" id="IPR051396">
    <property type="entry name" value="Bact_Antivir_Def_Nuclease"/>
</dbReference>
<reference evidence="3" key="1">
    <citation type="submission" date="2017-09" db="EMBL/GenBank/DDBJ databases">
        <title>Depth-based differentiation of microbial function through sediment-hosted aquifers and enrichment of novel symbionts in the deep terrestrial subsurface.</title>
        <authorList>
            <person name="Probst A.J."/>
            <person name="Ladd B."/>
            <person name="Jarett J.K."/>
            <person name="Geller-Mcgrath D.E."/>
            <person name="Sieber C.M.K."/>
            <person name="Emerson J.B."/>
            <person name="Anantharaman K."/>
            <person name="Thomas B.C."/>
            <person name="Malmstrom R."/>
            <person name="Stieglmeier M."/>
            <person name="Klingl A."/>
            <person name="Woyke T."/>
            <person name="Ryan C.M."/>
            <person name="Banfield J.F."/>
        </authorList>
    </citation>
    <scope>NUCLEOTIDE SEQUENCE [LARGE SCALE GENOMIC DNA]</scope>
</reference>
<feature type="domain" description="Endonuclease GajA/Old nuclease/RecF-like AAA" evidence="1">
    <location>
        <begin position="2"/>
        <end position="340"/>
    </location>
</feature>
<evidence type="ECO:0000313" key="2">
    <source>
        <dbReference type="EMBL" id="PJA46908.1"/>
    </source>
</evidence>
<dbReference type="PANTHER" id="PTHR43581:SF2">
    <property type="entry name" value="EXCINUCLEASE ATPASE SUBUNIT"/>
    <property type="match status" value="1"/>
</dbReference>
<dbReference type="Gene3D" id="3.40.50.300">
    <property type="entry name" value="P-loop containing nucleotide triphosphate hydrolases"/>
    <property type="match status" value="1"/>
</dbReference>
<dbReference type="Pfam" id="PF13175">
    <property type="entry name" value="AAA_15"/>
    <property type="match status" value="1"/>
</dbReference>
<accession>A0A2M7XGA6</accession>
<dbReference type="InterPro" id="IPR027417">
    <property type="entry name" value="P-loop_NTPase"/>
</dbReference>
<dbReference type="PANTHER" id="PTHR43581">
    <property type="entry name" value="ATP/GTP PHOSPHATASE"/>
    <property type="match status" value="1"/>
</dbReference>
<evidence type="ECO:0000313" key="3">
    <source>
        <dbReference type="Proteomes" id="UP000231263"/>
    </source>
</evidence>
<dbReference type="InterPro" id="IPR041685">
    <property type="entry name" value="AAA_GajA/Old/RecF-like"/>
</dbReference>
<protein>
    <submittedName>
        <fullName evidence="2">Recombinase RecF</fullName>
    </submittedName>
</protein>
<dbReference type="AlphaFoldDB" id="A0A2M7XGA6"/>
<evidence type="ECO:0000259" key="1">
    <source>
        <dbReference type="Pfam" id="PF13175"/>
    </source>
</evidence>
<proteinExistence type="predicted"/>
<dbReference type="EMBL" id="PFWT01000006">
    <property type="protein sequence ID" value="PJA46908.1"/>
    <property type="molecule type" value="Genomic_DNA"/>
</dbReference>
<organism evidence="2 3">
    <name type="scientific">Candidatus Uhrbacteria bacterium CG_4_9_14_3_um_filter_41_35</name>
    <dbReference type="NCBI Taxonomy" id="1975034"/>
    <lineage>
        <taxon>Bacteria</taxon>
        <taxon>Candidatus Uhriibacteriota</taxon>
    </lineage>
</organism>
<dbReference type="SUPFAM" id="SSF52540">
    <property type="entry name" value="P-loop containing nucleoside triphosphate hydrolases"/>
    <property type="match status" value="1"/>
</dbReference>
<dbReference type="Proteomes" id="UP000231263">
    <property type="component" value="Unassembled WGS sequence"/>
</dbReference>
<gene>
    <name evidence="2" type="ORF">CO173_00760</name>
</gene>
<comment type="caution">
    <text evidence="2">The sequence shown here is derived from an EMBL/GenBank/DDBJ whole genome shotgun (WGS) entry which is preliminary data.</text>
</comment>